<name>A0A1L8R588_9ENTE</name>
<organism evidence="1 2">
    <name type="scientific">Enterococcus canintestini</name>
    <dbReference type="NCBI Taxonomy" id="317010"/>
    <lineage>
        <taxon>Bacteria</taxon>
        <taxon>Bacillati</taxon>
        <taxon>Bacillota</taxon>
        <taxon>Bacilli</taxon>
        <taxon>Lactobacillales</taxon>
        <taxon>Enterococcaceae</taxon>
        <taxon>Enterococcus</taxon>
    </lineage>
</organism>
<sequence length="47" mass="5197">MFVLKKIVKAAISVLIVVSIFSAYLPQTVFAAESVIDTNEQQQSIKK</sequence>
<evidence type="ECO:0000313" key="2">
    <source>
        <dbReference type="Proteomes" id="UP000182835"/>
    </source>
</evidence>
<reference evidence="1 2" key="1">
    <citation type="submission" date="2014-12" db="EMBL/GenBank/DDBJ databases">
        <title>Draft genome sequences of 29 type strains of Enterococci.</title>
        <authorList>
            <person name="Zhong Z."/>
            <person name="Sun Z."/>
            <person name="Liu W."/>
            <person name="Zhang W."/>
            <person name="Zhang H."/>
        </authorList>
    </citation>
    <scope>NUCLEOTIDE SEQUENCE [LARGE SCALE GENOMIC DNA]</scope>
    <source>
        <strain evidence="1 2">DSM 21207</strain>
    </source>
</reference>
<proteinExistence type="predicted"/>
<evidence type="ECO:0000313" key="1">
    <source>
        <dbReference type="EMBL" id="OJG14918.1"/>
    </source>
</evidence>
<gene>
    <name evidence="1" type="ORF">RU96_GL000493</name>
</gene>
<comment type="caution">
    <text evidence="1">The sequence shown here is derived from an EMBL/GenBank/DDBJ whole genome shotgun (WGS) entry which is preliminary data.</text>
</comment>
<dbReference type="Proteomes" id="UP000182835">
    <property type="component" value="Unassembled WGS sequence"/>
</dbReference>
<dbReference type="AlphaFoldDB" id="A0A1L8R588"/>
<protein>
    <submittedName>
        <fullName evidence="1">Uncharacterized protein</fullName>
    </submittedName>
</protein>
<accession>A0A1L8R588</accession>
<dbReference type="EMBL" id="JXKG01000012">
    <property type="protein sequence ID" value="OJG14918.1"/>
    <property type="molecule type" value="Genomic_DNA"/>
</dbReference>